<dbReference type="Gene3D" id="3.30.200.20">
    <property type="entry name" value="Phosphorylase Kinase, domain 1"/>
    <property type="match status" value="1"/>
</dbReference>
<dbReference type="SMART" id="SM00220">
    <property type="entry name" value="S_TKc"/>
    <property type="match status" value="1"/>
</dbReference>
<dbReference type="CDD" id="cd07840">
    <property type="entry name" value="STKc_CDK9_like"/>
    <property type="match status" value="1"/>
</dbReference>
<evidence type="ECO:0000256" key="3">
    <source>
        <dbReference type="ARBA" id="ARBA00022527"/>
    </source>
</evidence>
<evidence type="ECO:0000256" key="7">
    <source>
        <dbReference type="ARBA" id="ARBA00022840"/>
    </source>
</evidence>
<evidence type="ECO:0000256" key="8">
    <source>
        <dbReference type="ARBA" id="ARBA00038543"/>
    </source>
</evidence>
<feature type="region of interest" description="Disordered" evidence="15">
    <location>
        <begin position="338"/>
        <end position="377"/>
    </location>
</feature>
<evidence type="ECO:0000256" key="14">
    <source>
        <dbReference type="RuleBase" id="RU000304"/>
    </source>
</evidence>
<dbReference type="GO" id="GO:0005634">
    <property type="term" value="C:nucleus"/>
    <property type="evidence" value="ECO:0007669"/>
    <property type="project" value="TreeGrafter"/>
</dbReference>
<dbReference type="Gene3D" id="1.10.510.10">
    <property type="entry name" value="Transferase(Phosphotransferase) domain 1"/>
    <property type="match status" value="1"/>
</dbReference>
<comment type="similarity">
    <text evidence="1">Belongs to the protein kinase superfamily. CMGC Ser/Thr protein kinase family. CDC2/CDKX subfamily.</text>
</comment>
<dbReference type="AlphaFoldDB" id="A0AAU9JS26"/>
<comment type="catalytic activity">
    <reaction evidence="12">
        <text>[DNA-directed RNA polymerase] + ATP = phospho-[DNA-directed RNA polymerase] + ADP + H(+)</text>
        <dbReference type="Rhea" id="RHEA:10216"/>
        <dbReference type="Rhea" id="RHEA-COMP:11321"/>
        <dbReference type="Rhea" id="RHEA-COMP:11322"/>
        <dbReference type="ChEBI" id="CHEBI:15378"/>
        <dbReference type="ChEBI" id="CHEBI:30616"/>
        <dbReference type="ChEBI" id="CHEBI:43176"/>
        <dbReference type="ChEBI" id="CHEBI:68546"/>
        <dbReference type="ChEBI" id="CHEBI:456216"/>
        <dbReference type="EC" id="2.7.11.23"/>
    </reaction>
</comment>
<feature type="binding site" evidence="13">
    <location>
        <position position="44"/>
    </location>
    <ligand>
        <name>ATP</name>
        <dbReference type="ChEBI" id="CHEBI:30616"/>
    </ligand>
</feature>
<protein>
    <recommendedName>
        <fullName evidence="9">Cyclin-dependent kinase 2 homolog</fullName>
        <ecNumber evidence="2">2.7.11.23</ecNumber>
    </recommendedName>
    <alternativeName>
        <fullName evidence="10">Cell division control protein 2 homolog</fullName>
    </alternativeName>
    <alternativeName>
        <fullName evidence="11">cdc2-related kinase 2</fullName>
    </alternativeName>
</protein>
<feature type="domain" description="Protein kinase" evidence="16">
    <location>
        <begin position="15"/>
        <end position="313"/>
    </location>
</feature>
<evidence type="ECO:0000256" key="9">
    <source>
        <dbReference type="ARBA" id="ARBA00039612"/>
    </source>
</evidence>
<proteinExistence type="inferred from homology"/>
<evidence type="ECO:0000256" key="6">
    <source>
        <dbReference type="ARBA" id="ARBA00022777"/>
    </source>
</evidence>
<dbReference type="EMBL" id="CAJZBQ010000044">
    <property type="protein sequence ID" value="CAG9327750.1"/>
    <property type="molecule type" value="Genomic_DNA"/>
</dbReference>
<keyword evidence="3 14" id="KW-0723">Serine/threonine-protein kinase</keyword>
<dbReference type="InterPro" id="IPR017441">
    <property type="entry name" value="Protein_kinase_ATP_BS"/>
</dbReference>
<evidence type="ECO:0000256" key="5">
    <source>
        <dbReference type="ARBA" id="ARBA00022741"/>
    </source>
</evidence>
<keyword evidence="7 13" id="KW-0067">ATP-binding</keyword>
<keyword evidence="4" id="KW-0808">Transferase</keyword>
<evidence type="ECO:0000256" key="11">
    <source>
        <dbReference type="ARBA" id="ARBA00042858"/>
    </source>
</evidence>
<sequence>MDYDAPWRCRSASSFEKIAQVGEGTYGNVFKAKDRITNEVYAMKKIKMDREKEGFPITALREIKLLKQMDHPNIVKLKEIVTSKSTDDRTPGNVYLLFEYMHHDLEGLLNMPKPKIEYTVPHLKCFIKQMLQAIEYLHSKNIIHRDIKCANLLVNDDGEVKLADFGLARSVSSNPQEMYTNRVITLWYRPPELLLGSTKYGGEVDMWSAGCIIGEILARAPMFPEPDEPKMIQKIYDLCGTPSEEIWPGAYSLPHFEKFAPRERRTRMLRVKYAEKAKYPNFDELALDLIDRLLQLNPENRLTARQALDHPYFTTEPLPCLPSELPKINEELHEWLVKKQRKEQRPNYPPGYKPPTKRPADRPNPSPTKRAKLDEES</sequence>
<dbReference type="FunFam" id="1.10.510.10:FF:000415">
    <property type="entry name" value="CMGC/CDK/CRK7 protein kinase, variant"/>
    <property type="match status" value="1"/>
</dbReference>
<dbReference type="PANTHER" id="PTHR24056">
    <property type="entry name" value="CELL DIVISION PROTEIN KINASE"/>
    <property type="match status" value="1"/>
</dbReference>
<dbReference type="FunFam" id="3.30.200.20:FF:000927">
    <property type="entry name" value="Cyclin-dependent kinase 2"/>
    <property type="match status" value="1"/>
</dbReference>
<evidence type="ECO:0000313" key="18">
    <source>
        <dbReference type="Proteomes" id="UP001162131"/>
    </source>
</evidence>
<dbReference type="GO" id="GO:0032968">
    <property type="term" value="P:positive regulation of transcription elongation by RNA polymerase II"/>
    <property type="evidence" value="ECO:0007669"/>
    <property type="project" value="TreeGrafter"/>
</dbReference>
<name>A0AAU9JS26_9CILI</name>
<dbReference type="GO" id="GO:0005524">
    <property type="term" value="F:ATP binding"/>
    <property type="evidence" value="ECO:0007669"/>
    <property type="project" value="UniProtKB-UniRule"/>
</dbReference>
<comment type="subunit">
    <text evidence="8">May form a complex composed of at least the catalytic subunit CRK2 and a cyclin.</text>
</comment>
<dbReference type="PROSITE" id="PS00107">
    <property type="entry name" value="PROTEIN_KINASE_ATP"/>
    <property type="match status" value="1"/>
</dbReference>
<dbReference type="InterPro" id="IPR008271">
    <property type="entry name" value="Ser/Thr_kinase_AS"/>
</dbReference>
<dbReference type="Proteomes" id="UP001162131">
    <property type="component" value="Unassembled WGS sequence"/>
</dbReference>
<evidence type="ECO:0000259" key="16">
    <source>
        <dbReference type="PROSITE" id="PS50011"/>
    </source>
</evidence>
<gene>
    <name evidence="17" type="ORF">BSTOLATCC_MIC44378</name>
</gene>
<evidence type="ECO:0000256" key="10">
    <source>
        <dbReference type="ARBA" id="ARBA00041902"/>
    </source>
</evidence>
<dbReference type="PROSITE" id="PS00108">
    <property type="entry name" value="PROTEIN_KINASE_ST"/>
    <property type="match status" value="1"/>
</dbReference>
<evidence type="ECO:0000256" key="13">
    <source>
        <dbReference type="PROSITE-ProRule" id="PRU10141"/>
    </source>
</evidence>
<evidence type="ECO:0000256" key="2">
    <source>
        <dbReference type="ARBA" id="ARBA00012409"/>
    </source>
</evidence>
<evidence type="ECO:0000256" key="12">
    <source>
        <dbReference type="ARBA" id="ARBA00049280"/>
    </source>
</evidence>
<dbReference type="PANTHER" id="PTHR24056:SF546">
    <property type="entry name" value="CYCLIN-DEPENDENT KINASE 12"/>
    <property type="match status" value="1"/>
</dbReference>
<reference evidence="17" key="1">
    <citation type="submission" date="2021-09" db="EMBL/GenBank/DDBJ databases">
        <authorList>
            <consortium name="AG Swart"/>
            <person name="Singh M."/>
            <person name="Singh A."/>
            <person name="Seah K."/>
            <person name="Emmerich C."/>
        </authorList>
    </citation>
    <scope>NUCLEOTIDE SEQUENCE</scope>
    <source>
        <strain evidence="17">ATCC30299</strain>
    </source>
</reference>
<dbReference type="GO" id="GO:0008353">
    <property type="term" value="F:RNA polymerase II CTD heptapeptide repeat kinase activity"/>
    <property type="evidence" value="ECO:0007669"/>
    <property type="project" value="UniProtKB-EC"/>
</dbReference>
<dbReference type="InterPro" id="IPR011009">
    <property type="entry name" value="Kinase-like_dom_sf"/>
</dbReference>
<comment type="caution">
    <text evidence="17">The sequence shown here is derived from an EMBL/GenBank/DDBJ whole genome shotgun (WGS) entry which is preliminary data.</text>
</comment>
<evidence type="ECO:0000256" key="1">
    <source>
        <dbReference type="ARBA" id="ARBA00006485"/>
    </source>
</evidence>
<dbReference type="InterPro" id="IPR050108">
    <property type="entry name" value="CDK"/>
</dbReference>
<dbReference type="SUPFAM" id="SSF56112">
    <property type="entry name" value="Protein kinase-like (PK-like)"/>
    <property type="match status" value="1"/>
</dbReference>
<organism evidence="17 18">
    <name type="scientific">Blepharisma stoltei</name>
    <dbReference type="NCBI Taxonomy" id="1481888"/>
    <lineage>
        <taxon>Eukaryota</taxon>
        <taxon>Sar</taxon>
        <taxon>Alveolata</taxon>
        <taxon>Ciliophora</taxon>
        <taxon>Postciliodesmatophora</taxon>
        <taxon>Heterotrichea</taxon>
        <taxon>Heterotrichida</taxon>
        <taxon>Blepharismidae</taxon>
        <taxon>Blepharisma</taxon>
    </lineage>
</organism>
<evidence type="ECO:0000256" key="4">
    <source>
        <dbReference type="ARBA" id="ARBA00022679"/>
    </source>
</evidence>
<dbReference type="PROSITE" id="PS50011">
    <property type="entry name" value="PROTEIN_KINASE_DOM"/>
    <property type="match status" value="1"/>
</dbReference>
<keyword evidence="18" id="KW-1185">Reference proteome</keyword>
<dbReference type="EC" id="2.7.11.23" evidence="2"/>
<dbReference type="InterPro" id="IPR000719">
    <property type="entry name" value="Prot_kinase_dom"/>
</dbReference>
<keyword evidence="6" id="KW-0418">Kinase</keyword>
<accession>A0AAU9JS26</accession>
<dbReference type="GO" id="GO:0000307">
    <property type="term" value="C:cyclin-dependent protein kinase holoenzyme complex"/>
    <property type="evidence" value="ECO:0007669"/>
    <property type="project" value="TreeGrafter"/>
</dbReference>
<evidence type="ECO:0000256" key="15">
    <source>
        <dbReference type="SAM" id="MobiDB-lite"/>
    </source>
</evidence>
<evidence type="ECO:0000313" key="17">
    <source>
        <dbReference type="EMBL" id="CAG9327750.1"/>
    </source>
</evidence>
<dbReference type="Pfam" id="PF00069">
    <property type="entry name" value="Pkinase"/>
    <property type="match status" value="1"/>
</dbReference>
<keyword evidence="5 13" id="KW-0547">Nucleotide-binding</keyword>